<accession>A0A218Z7B1</accession>
<evidence type="ECO:0000313" key="2">
    <source>
        <dbReference type="Proteomes" id="UP000242519"/>
    </source>
</evidence>
<dbReference type="AlphaFoldDB" id="A0A218Z7B1"/>
<dbReference type="EMBL" id="MZNU01000196">
    <property type="protein sequence ID" value="OWP03125.1"/>
    <property type="molecule type" value="Genomic_DNA"/>
</dbReference>
<gene>
    <name evidence="1" type="ORF">B2J93_6764</name>
</gene>
<dbReference type="Proteomes" id="UP000242519">
    <property type="component" value="Unassembled WGS sequence"/>
</dbReference>
<keyword evidence="2" id="KW-1185">Reference proteome</keyword>
<evidence type="ECO:0000313" key="1">
    <source>
        <dbReference type="EMBL" id="OWP03125.1"/>
    </source>
</evidence>
<sequence length="41" mass="4664">MGRDLEIRDLKRRALYPQAAYHGMVLTSFRGRKMVALNSAA</sequence>
<reference evidence="1 2" key="1">
    <citation type="submission" date="2017-04" db="EMBL/GenBank/DDBJ databases">
        <title>Draft genome sequence of Marssonina coronaria NL1: causal agent of apple blotch.</title>
        <authorList>
            <person name="Cheng Q."/>
        </authorList>
    </citation>
    <scope>NUCLEOTIDE SEQUENCE [LARGE SCALE GENOMIC DNA]</scope>
    <source>
        <strain evidence="1 2">NL1</strain>
    </source>
</reference>
<dbReference type="InParanoid" id="A0A218Z7B1"/>
<comment type="caution">
    <text evidence="1">The sequence shown here is derived from an EMBL/GenBank/DDBJ whole genome shotgun (WGS) entry which is preliminary data.</text>
</comment>
<protein>
    <submittedName>
        <fullName evidence="1">Uncharacterized protein</fullName>
    </submittedName>
</protein>
<proteinExistence type="predicted"/>
<organism evidence="1 2">
    <name type="scientific">Diplocarpon coronariae</name>
    <dbReference type="NCBI Taxonomy" id="2795749"/>
    <lineage>
        <taxon>Eukaryota</taxon>
        <taxon>Fungi</taxon>
        <taxon>Dikarya</taxon>
        <taxon>Ascomycota</taxon>
        <taxon>Pezizomycotina</taxon>
        <taxon>Leotiomycetes</taxon>
        <taxon>Helotiales</taxon>
        <taxon>Drepanopezizaceae</taxon>
        <taxon>Diplocarpon</taxon>
    </lineage>
</organism>
<name>A0A218Z7B1_9HELO</name>